<dbReference type="InterPro" id="IPR036701">
    <property type="entry name" value="RraB-like_sf"/>
</dbReference>
<gene>
    <name evidence="3" type="ORF">R69888_00080</name>
</gene>
<dbReference type="Pfam" id="PF06877">
    <property type="entry name" value="RraB"/>
    <property type="match status" value="1"/>
</dbReference>
<feature type="domain" description="Regulator of ribonuclease activity B" evidence="2">
    <location>
        <begin position="46"/>
        <end position="136"/>
    </location>
</feature>
<proteinExistence type="predicted"/>
<feature type="compositionally biased region" description="Polar residues" evidence="1">
    <location>
        <begin position="170"/>
        <end position="185"/>
    </location>
</feature>
<dbReference type="RefSeq" id="WP_211608628.1">
    <property type="nucleotide sequence ID" value="NZ_CAJNBK010000001.1"/>
</dbReference>
<evidence type="ECO:0000313" key="4">
    <source>
        <dbReference type="Proteomes" id="UP000672526"/>
    </source>
</evidence>
<organism evidence="3 4">
    <name type="scientific">Paraburkholderia haematera</name>
    <dbReference type="NCBI Taxonomy" id="2793077"/>
    <lineage>
        <taxon>Bacteria</taxon>
        <taxon>Pseudomonadati</taxon>
        <taxon>Pseudomonadota</taxon>
        <taxon>Betaproteobacteria</taxon>
        <taxon>Burkholderiales</taxon>
        <taxon>Burkholderiaceae</taxon>
        <taxon>Paraburkholderia</taxon>
    </lineage>
</organism>
<name>A0ABM8QC01_9BURK</name>
<protein>
    <recommendedName>
        <fullName evidence="2">Regulator of ribonuclease activity B domain-containing protein</fullName>
    </recommendedName>
</protein>
<keyword evidence="4" id="KW-1185">Reference proteome</keyword>
<dbReference type="EMBL" id="CAJNBK010000001">
    <property type="protein sequence ID" value="CAE6688021.1"/>
    <property type="molecule type" value="Genomic_DNA"/>
</dbReference>
<reference evidence="3 4" key="1">
    <citation type="submission" date="2021-02" db="EMBL/GenBank/DDBJ databases">
        <authorList>
            <person name="Vanwijnsberghe S."/>
        </authorList>
    </citation>
    <scope>NUCLEOTIDE SEQUENCE [LARGE SCALE GENOMIC DNA]</scope>
    <source>
        <strain evidence="3 4">LMG 31837</strain>
    </source>
</reference>
<dbReference type="InterPro" id="IPR009671">
    <property type="entry name" value="RraB_dom"/>
</dbReference>
<feature type="region of interest" description="Disordered" evidence="1">
    <location>
        <begin position="166"/>
        <end position="185"/>
    </location>
</feature>
<evidence type="ECO:0000259" key="2">
    <source>
        <dbReference type="Pfam" id="PF06877"/>
    </source>
</evidence>
<sequence>MKNEDFEVKWFGQIDSESAKTVVLPEEHAYLKNSHDAVELATVVSMLNHAKEAGDIPDRLRKIRHVTYFKSKKAADLFTKKLVSNGYIDVNVMKFIGVPLWRIDFFRIGNTTLPHMAHWRCIIKKMVEKAGGDYDGCEFQSMSADVPDESLQSEHDGPVWSLVTVAPRDQSANDGDSNVMQSLAA</sequence>
<dbReference type="Proteomes" id="UP000672526">
    <property type="component" value="Unassembled WGS sequence"/>
</dbReference>
<comment type="caution">
    <text evidence="3">The sequence shown here is derived from an EMBL/GenBank/DDBJ whole genome shotgun (WGS) entry which is preliminary data.</text>
</comment>
<evidence type="ECO:0000313" key="3">
    <source>
        <dbReference type="EMBL" id="CAE6688021.1"/>
    </source>
</evidence>
<evidence type="ECO:0000256" key="1">
    <source>
        <dbReference type="SAM" id="MobiDB-lite"/>
    </source>
</evidence>
<accession>A0ABM8QC01</accession>
<dbReference type="Gene3D" id="3.30.70.970">
    <property type="entry name" value="RraB-like"/>
    <property type="match status" value="1"/>
</dbReference>